<dbReference type="HOGENOM" id="CLU_016352_0_0_1"/>
<comment type="caution">
    <text evidence="16">The sequence shown here is derived from an EMBL/GenBank/DDBJ whole genome shotgun (WGS) entry which is preliminary data.</text>
</comment>
<dbReference type="Proteomes" id="UP000009882">
    <property type="component" value="Unassembled WGS sequence"/>
</dbReference>
<keyword evidence="12 16" id="KW-0503">Monooxygenase</keyword>
<dbReference type="InterPro" id="IPR002259">
    <property type="entry name" value="Eqnu_transpt"/>
</dbReference>
<evidence type="ECO:0000256" key="4">
    <source>
        <dbReference type="ARBA" id="ARBA00010617"/>
    </source>
</evidence>
<dbReference type="PRINTS" id="PR00463">
    <property type="entry name" value="EP450I"/>
</dbReference>
<evidence type="ECO:0000256" key="14">
    <source>
        <dbReference type="PIRSR" id="PIRSR602401-1"/>
    </source>
</evidence>
<keyword evidence="17" id="KW-1185">Reference proteome</keyword>
<comment type="cofactor">
    <cofactor evidence="1 14">
        <name>heme</name>
        <dbReference type="ChEBI" id="CHEBI:30413"/>
    </cofactor>
</comment>
<evidence type="ECO:0000256" key="7">
    <source>
        <dbReference type="ARBA" id="ARBA00022692"/>
    </source>
</evidence>
<keyword evidence="8 14" id="KW-0479">Metal-binding</keyword>
<evidence type="ECO:0000256" key="6">
    <source>
        <dbReference type="ARBA" id="ARBA00022617"/>
    </source>
</evidence>
<evidence type="ECO:0000256" key="2">
    <source>
        <dbReference type="ARBA" id="ARBA00004141"/>
    </source>
</evidence>
<reference evidence="17" key="1">
    <citation type="journal article" date="2012" name="BMC Genomics">
        <title>Genome sequence of the necrotrophic fungus Penicillium digitatum, the main postharvest pathogen of citrus.</title>
        <authorList>
            <person name="Marcet-Houben M."/>
            <person name="Ballester A.-R."/>
            <person name="de la Fuente B."/>
            <person name="Harries E."/>
            <person name="Marcos J.F."/>
            <person name="Gonzalez-Candelas L."/>
            <person name="Gabaldon T."/>
        </authorList>
    </citation>
    <scope>NUCLEOTIDE SEQUENCE [LARGE SCALE GENOMIC DNA]</scope>
    <source>
        <strain evidence="17">PHI26 / CECT 20796</strain>
    </source>
</reference>
<feature type="transmembrane region" description="Helical" evidence="15">
    <location>
        <begin position="122"/>
        <end position="144"/>
    </location>
</feature>
<dbReference type="EMBL" id="AKCT01000169">
    <property type="protein sequence ID" value="EKV13110.1"/>
    <property type="molecule type" value="Genomic_DNA"/>
</dbReference>
<evidence type="ECO:0000256" key="13">
    <source>
        <dbReference type="ARBA" id="ARBA00023136"/>
    </source>
</evidence>
<dbReference type="eggNOG" id="KOG1479">
    <property type="taxonomic scope" value="Eukaryota"/>
</dbReference>
<organism evidence="16 17">
    <name type="scientific">Penicillium digitatum (strain PHI26 / CECT 20796)</name>
    <name type="common">Green mold</name>
    <dbReference type="NCBI Taxonomy" id="1170229"/>
    <lineage>
        <taxon>Eukaryota</taxon>
        <taxon>Fungi</taxon>
        <taxon>Dikarya</taxon>
        <taxon>Ascomycota</taxon>
        <taxon>Pezizomycotina</taxon>
        <taxon>Eurotiomycetes</taxon>
        <taxon>Eurotiomycetidae</taxon>
        <taxon>Eurotiales</taxon>
        <taxon>Aspergillaceae</taxon>
        <taxon>Penicillium</taxon>
    </lineage>
</organism>
<evidence type="ECO:0000256" key="1">
    <source>
        <dbReference type="ARBA" id="ARBA00001971"/>
    </source>
</evidence>
<evidence type="ECO:0000256" key="5">
    <source>
        <dbReference type="ARBA" id="ARBA00022448"/>
    </source>
</evidence>
<feature type="transmembrane region" description="Helical" evidence="15">
    <location>
        <begin position="83"/>
        <end position="101"/>
    </location>
</feature>
<evidence type="ECO:0000313" key="16">
    <source>
        <dbReference type="EMBL" id="EKV13110.1"/>
    </source>
</evidence>
<keyword evidence="9 15" id="KW-1133">Transmembrane helix</keyword>
<keyword evidence="11 14" id="KW-0408">Iron</keyword>
<dbReference type="InParanoid" id="K9FTZ7"/>
<evidence type="ECO:0000256" key="12">
    <source>
        <dbReference type="ARBA" id="ARBA00023033"/>
    </source>
</evidence>
<dbReference type="GO" id="GO:0043386">
    <property type="term" value="P:mycotoxin biosynthetic process"/>
    <property type="evidence" value="ECO:0007669"/>
    <property type="project" value="UniProtKB-ARBA"/>
</dbReference>
<feature type="binding site" description="axial binding residue" evidence="14">
    <location>
        <position position="807"/>
    </location>
    <ligand>
        <name>heme</name>
        <dbReference type="ChEBI" id="CHEBI:30413"/>
    </ligand>
    <ligandPart>
        <name>Fe</name>
        <dbReference type="ChEBI" id="CHEBI:18248"/>
    </ligandPart>
</feature>
<dbReference type="STRING" id="1170229.K9FTZ7"/>
<dbReference type="GO" id="GO:0016705">
    <property type="term" value="F:oxidoreductase activity, acting on paired donors, with incorporation or reduction of molecular oxygen"/>
    <property type="evidence" value="ECO:0007669"/>
    <property type="project" value="InterPro"/>
</dbReference>
<keyword evidence="7 15" id="KW-0812">Transmembrane</keyword>
<dbReference type="CDD" id="cd11058">
    <property type="entry name" value="CYP60B-like"/>
    <property type="match status" value="1"/>
</dbReference>
<dbReference type="Pfam" id="PF01733">
    <property type="entry name" value="Nucleoside_tran"/>
    <property type="match status" value="1"/>
</dbReference>
<keyword evidence="10" id="KW-0560">Oxidoreductase</keyword>
<feature type="transmembrane region" description="Helical" evidence="15">
    <location>
        <begin position="172"/>
        <end position="194"/>
    </location>
</feature>
<keyword evidence="13 15" id="KW-0472">Membrane</keyword>
<feature type="transmembrane region" description="Helical" evidence="15">
    <location>
        <begin position="233"/>
        <end position="251"/>
    </location>
</feature>
<keyword evidence="6 14" id="KW-0349">Heme</keyword>
<feature type="transmembrane region" description="Helical" evidence="15">
    <location>
        <begin position="335"/>
        <end position="357"/>
    </location>
</feature>
<dbReference type="PANTHER" id="PTHR24305:SF210">
    <property type="entry name" value="CYTOCHROME P450 MONOOXYGENASE ASQL-RELATED"/>
    <property type="match status" value="1"/>
</dbReference>
<evidence type="ECO:0000256" key="15">
    <source>
        <dbReference type="SAM" id="Phobius"/>
    </source>
</evidence>
<evidence type="ECO:0000256" key="11">
    <source>
        <dbReference type="ARBA" id="ARBA00023004"/>
    </source>
</evidence>
<dbReference type="FunFam" id="1.10.630.10:FF:000047">
    <property type="entry name" value="Cytochrome P450 monooxygenase"/>
    <property type="match status" value="1"/>
</dbReference>
<sequence>MFLAATPYFYSRFKSDDWTRLHYQPSIQSMSTVTNLGAAYALAKLQKNASYPRRITFSLLMNSVVFTILALSAVAMTDSSPRVYFGFLMVMVCAASLATGINQNGVFAHVSGFGREEYTQAIMGGQGVAGVLPCVVQIFSVLAVPPKEDSIGKYQGQDQDPSMPQTSVSTSAFIYFLTSTGVSVIALLAFLYLLRQQPSSRQKLTRDDDESIADDREQSKTVSLWTLFIKLRFLAFAVFACFLVSMVFPVYTAEIQSVNDPASSRVYDPSVFVPLAFLLWNLGDLAGRMCVAIPGVSLGQHPQIAAIVAIGRVIFIPLYQLCNVNGQGAAVKSDFFYFLVQFFFGATNGYLGTSFVVRHDFRFLGDRRLVPYPSRPLILESAESIDCLGWIIHTLCFHRLSGYPGPKLAAITPLVHLIWDIQGKQHSTLKRLHDKYGDVVRIAPNALVYRAAPAWKDIYGHRKKGQKVFVKDPALYAPTPNGVNAIITANEDDHSRMRRLLTHAFSNKALREQEEILQMYASMFMEKLKGLMGSALSQNIDITCWFNFTTFDLIGDLAFGEPFGCLSSSTYHWWVRIILDAVKASAYLKVFWFYPFLVPLVRVLVPKHLLQKRQASFDLSVEKVRRRLALGATRPDFTSYILKHTKDGKGMSEEEMDANSAVFVLAGSETTAALLSGVTYYLLRSRDKYERLIREIRGAFDKDVDIKLSTLMDLPYLNAVLTEAMRVYPPIPSMLPRIVPEGGAMINEQYVPAKVSVSVSLYSAFHAASHFKDPEEFVPERWLNESDKYSNDKREVFQPYSYGPRNCLGQHLANAEMRLLLAKLLWNFDLELLPESLNWTDQKSFSLWSRPALMVRLFRAGAGSAV</sequence>
<gene>
    <name evidence="16" type="ORF">PDIG_39880</name>
</gene>
<dbReference type="Pfam" id="PF00067">
    <property type="entry name" value="p450"/>
    <property type="match status" value="1"/>
</dbReference>
<dbReference type="PRINTS" id="PR00385">
    <property type="entry name" value="P450"/>
</dbReference>
<name>K9FTZ7_PEND2</name>
<evidence type="ECO:0000256" key="10">
    <source>
        <dbReference type="ARBA" id="ARBA00023002"/>
    </source>
</evidence>
<dbReference type="OrthoDB" id="1470350at2759"/>
<dbReference type="AlphaFoldDB" id="K9FTZ7"/>
<dbReference type="SUPFAM" id="SSF48264">
    <property type="entry name" value="Cytochrome P450"/>
    <property type="match status" value="1"/>
</dbReference>
<evidence type="ECO:0000256" key="3">
    <source>
        <dbReference type="ARBA" id="ARBA00007965"/>
    </source>
</evidence>
<dbReference type="InterPro" id="IPR002401">
    <property type="entry name" value="Cyt_P450_E_grp-I"/>
</dbReference>
<evidence type="ECO:0000256" key="8">
    <source>
        <dbReference type="ARBA" id="ARBA00022723"/>
    </source>
</evidence>
<dbReference type="InterPro" id="IPR036396">
    <property type="entry name" value="Cyt_P450_sf"/>
</dbReference>
<protein>
    <submittedName>
        <fullName evidence="16">Cytochrome P450 monooxygenase, putative</fullName>
    </submittedName>
</protein>
<keyword evidence="5" id="KW-0813">Transport</keyword>
<comment type="similarity">
    <text evidence="3">Belongs to the SLC29A/ENT transporter (TC 2.A.57) family.</text>
</comment>
<dbReference type="GO" id="GO:0016020">
    <property type="term" value="C:membrane"/>
    <property type="evidence" value="ECO:0007669"/>
    <property type="project" value="UniProtKB-SubCell"/>
</dbReference>
<evidence type="ECO:0000313" key="17">
    <source>
        <dbReference type="Proteomes" id="UP000009882"/>
    </source>
</evidence>
<accession>K9FTZ7</accession>
<comment type="similarity">
    <text evidence="4">Belongs to the cytochrome P450 family.</text>
</comment>
<dbReference type="InterPro" id="IPR050121">
    <property type="entry name" value="Cytochrome_P450_monoxygenase"/>
</dbReference>
<comment type="subcellular location">
    <subcellularLocation>
        <location evidence="2">Membrane</location>
        <topology evidence="2">Multi-pass membrane protein</topology>
    </subcellularLocation>
</comment>
<dbReference type="GO" id="GO:0020037">
    <property type="term" value="F:heme binding"/>
    <property type="evidence" value="ECO:0007669"/>
    <property type="project" value="InterPro"/>
</dbReference>
<dbReference type="Gene3D" id="1.10.630.10">
    <property type="entry name" value="Cytochrome P450"/>
    <property type="match status" value="1"/>
</dbReference>
<proteinExistence type="inferred from homology"/>
<dbReference type="GO" id="GO:0005337">
    <property type="term" value="F:nucleoside transmembrane transporter activity"/>
    <property type="evidence" value="ECO:0007669"/>
    <property type="project" value="InterPro"/>
</dbReference>
<dbReference type="GO" id="GO:0004497">
    <property type="term" value="F:monooxygenase activity"/>
    <property type="evidence" value="ECO:0007669"/>
    <property type="project" value="UniProtKB-KW"/>
</dbReference>
<dbReference type="GO" id="GO:0005506">
    <property type="term" value="F:iron ion binding"/>
    <property type="evidence" value="ECO:0007669"/>
    <property type="project" value="InterPro"/>
</dbReference>
<dbReference type="InterPro" id="IPR001128">
    <property type="entry name" value="Cyt_P450"/>
</dbReference>
<dbReference type="eggNOG" id="KOG0157">
    <property type="taxonomic scope" value="Eukaryota"/>
</dbReference>
<evidence type="ECO:0000256" key="9">
    <source>
        <dbReference type="ARBA" id="ARBA00022989"/>
    </source>
</evidence>
<feature type="transmembrane region" description="Helical" evidence="15">
    <location>
        <begin position="55"/>
        <end position="77"/>
    </location>
</feature>
<feature type="transmembrane region" description="Helical" evidence="15">
    <location>
        <begin position="303"/>
        <end position="320"/>
    </location>
</feature>
<dbReference type="PANTHER" id="PTHR24305">
    <property type="entry name" value="CYTOCHROME P450"/>
    <property type="match status" value="1"/>
</dbReference>